<keyword evidence="1" id="KW-0812">Transmembrane</keyword>
<dbReference type="EMBL" id="PKSL01000009">
    <property type="protein sequence ID" value="POW16023.1"/>
    <property type="molecule type" value="Genomic_DNA"/>
</dbReference>
<keyword evidence="1" id="KW-0472">Membrane</keyword>
<dbReference type="AlphaFoldDB" id="A0A2S4W2K9"/>
<dbReference type="Proteomes" id="UP000239156">
    <property type="component" value="Unassembled WGS sequence"/>
</dbReference>
<name>A0A2S4W2K9_9BASI</name>
<dbReference type="VEuPathDB" id="FungiDB:PSHT_01187"/>
<dbReference type="VEuPathDB" id="FungiDB:PSTT_01676"/>
<evidence type="ECO:0000313" key="3">
    <source>
        <dbReference type="Proteomes" id="UP000239156"/>
    </source>
</evidence>
<reference evidence="2" key="1">
    <citation type="submission" date="2017-12" db="EMBL/GenBank/DDBJ databases">
        <title>Gene loss provides genomic basis for host adaptation in cereal stripe rust fungi.</title>
        <authorList>
            <person name="Xia C."/>
        </authorList>
    </citation>
    <scope>NUCLEOTIDE SEQUENCE [LARGE SCALE GENOMIC DNA]</scope>
    <source>
        <strain evidence="2">93-210</strain>
    </source>
</reference>
<accession>A0A2S4W2K9</accession>
<evidence type="ECO:0000256" key="1">
    <source>
        <dbReference type="SAM" id="Phobius"/>
    </source>
</evidence>
<proteinExistence type="predicted"/>
<gene>
    <name evidence="2" type="ORF">PSTT_01676</name>
</gene>
<evidence type="ECO:0000313" key="2">
    <source>
        <dbReference type="EMBL" id="POW16023.1"/>
    </source>
</evidence>
<comment type="caution">
    <text evidence="2">The sequence shown here is derived from an EMBL/GenBank/DDBJ whole genome shotgun (WGS) entry which is preliminary data.</text>
</comment>
<keyword evidence="1" id="KW-1133">Transmembrane helix</keyword>
<sequence length="154" mass="17249">MHIKTAKGLANQRLAIPAKKICHLFLQRNFSNIHFKHDSCALLGSLFNTMNIMQLTLLVLLAGVGSVISGRLALPQLACCTSYNLDLGRVYIPLETDPNCRRIISEIPYSCPMGVLPERGNMKLRRPDRVVAKHANRAVVYPIFQNCEAKTKFD</sequence>
<feature type="transmembrane region" description="Helical" evidence="1">
    <location>
        <begin position="55"/>
        <end position="74"/>
    </location>
</feature>
<keyword evidence="3" id="KW-1185">Reference proteome</keyword>
<organism evidence="2 3">
    <name type="scientific">Puccinia striiformis</name>
    <dbReference type="NCBI Taxonomy" id="27350"/>
    <lineage>
        <taxon>Eukaryota</taxon>
        <taxon>Fungi</taxon>
        <taxon>Dikarya</taxon>
        <taxon>Basidiomycota</taxon>
        <taxon>Pucciniomycotina</taxon>
        <taxon>Pucciniomycetes</taxon>
        <taxon>Pucciniales</taxon>
        <taxon>Pucciniaceae</taxon>
        <taxon>Puccinia</taxon>
    </lineage>
</organism>
<protein>
    <submittedName>
        <fullName evidence="2">Uncharacterized protein</fullName>
    </submittedName>
</protein>